<evidence type="ECO:0000313" key="3">
    <source>
        <dbReference type="Proteomes" id="UP001360953"/>
    </source>
</evidence>
<feature type="signal peptide" evidence="1">
    <location>
        <begin position="1"/>
        <end position="19"/>
    </location>
</feature>
<keyword evidence="1" id="KW-0732">Signal</keyword>
<feature type="chain" id="PRO_5045358212" evidence="1">
    <location>
        <begin position="20"/>
        <end position="150"/>
    </location>
</feature>
<evidence type="ECO:0000256" key="1">
    <source>
        <dbReference type="SAM" id="SignalP"/>
    </source>
</evidence>
<reference evidence="2 3" key="1">
    <citation type="submission" date="2024-04" db="EMBL/GenBank/DDBJ databases">
        <title>Phyllosticta paracitricarpa is synonymous to the EU quarantine fungus P. citricarpa based on phylogenomic analyses.</title>
        <authorList>
            <consortium name="Lawrence Berkeley National Laboratory"/>
            <person name="Van ingen-buijs V.A."/>
            <person name="Van westerhoven A.C."/>
            <person name="Haridas S."/>
            <person name="Skiadas P."/>
            <person name="Martin F."/>
            <person name="Groenewald J.Z."/>
            <person name="Crous P.W."/>
            <person name="Seidl M.F."/>
        </authorList>
    </citation>
    <scope>NUCLEOTIDE SEQUENCE [LARGE SCALE GENOMIC DNA]</scope>
    <source>
        <strain evidence="2 3">CPC 17464</strain>
    </source>
</reference>
<proteinExistence type="predicted"/>
<keyword evidence="3" id="KW-1185">Reference proteome</keyword>
<dbReference type="Proteomes" id="UP001360953">
    <property type="component" value="Unassembled WGS sequence"/>
</dbReference>
<gene>
    <name evidence="2" type="ORF">J3D65DRAFT_611416</name>
</gene>
<comment type="caution">
    <text evidence="2">The sequence shown here is derived from an EMBL/GenBank/DDBJ whole genome shotgun (WGS) entry which is preliminary data.</text>
</comment>
<name>A0ABR1MAS2_9PEZI</name>
<evidence type="ECO:0000313" key="2">
    <source>
        <dbReference type="EMBL" id="KAK7544978.1"/>
    </source>
</evidence>
<accession>A0ABR1MAS2</accession>
<dbReference type="RefSeq" id="XP_066660213.1">
    <property type="nucleotide sequence ID" value="XM_066798906.1"/>
</dbReference>
<organism evidence="2 3">
    <name type="scientific">Phyllosticta citribraziliensis</name>
    <dbReference type="NCBI Taxonomy" id="989973"/>
    <lineage>
        <taxon>Eukaryota</taxon>
        <taxon>Fungi</taxon>
        <taxon>Dikarya</taxon>
        <taxon>Ascomycota</taxon>
        <taxon>Pezizomycotina</taxon>
        <taxon>Dothideomycetes</taxon>
        <taxon>Dothideomycetes incertae sedis</taxon>
        <taxon>Botryosphaeriales</taxon>
        <taxon>Phyllostictaceae</taxon>
        <taxon>Phyllosticta</taxon>
    </lineage>
</organism>
<dbReference type="EMBL" id="JBBPEH010000001">
    <property type="protein sequence ID" value="KAK7544978.1"/>
    <property type="molecule type" value="Genomic_DNA"/>
</dbReference>
<dbReference type="GeneID" id="92031812"/>
<protein>
    <submittedName>
        <fullName evidence="2">Uncharacterized protein</fullName>
    </submittedName>
</protein>
<sequence length="150" mass="17193">MLSVFLSVVCWIVADICQRAVPTFPFHLFLSTSTETDGQPDLPPTSTPLLAPSPPCPTAQMREQTSIVPPDHMYMYVCLYCTPKHKTVEAQQAQRSTAQYSRALDSMDSTCAEFVIRRRRRRRLKRRCLRREVCRLRAQLHLLRVLCVAG</sequence>